<accession>A0A2G8LL52</accession>
<dbReference type="AlphaFoldDB" id="A0A2G8LL52"/>
<dbReference type="Proteomes" id="UP000230750">
    <property type="component" value="Unassembled WGS sequence"/>
</dbReference>
<reference evidence="2 3" key="1">
    <citation type="journal article" date="2017" name="PLoS Biol.">
        <title>The sea cucumber genome provides insights into morphological evolution and visceral regeneration.</title>
        <authorList>
            <person name="Zhang X."/>
            <person name="Sun L."/>
            <person name="Yuan J."/>
            <person name="Sun Y."/>
            <person name="Gao Y."/>
            <person name="Zhang L."/>
            <person name="Li S."/>
            <person name="Dai H."/>
            <person name="Hamel J.F."/>
            <person name="Liu C."/>
            <person name="Yu Y."/>
            <person name="Liu S."/>
            <person name="Lin W."/>
            <person name="Guo K."/>
            <person name="Jin S."/>
            <person name="Xu P."/>
            <person name="Storey K.B."/>
            <person name="Huan P."/>
            <person name="Zhang T."/>
            <person name="Zhou Y."/>
            <person name="Zhang J."/>
            <person name="Lin C."/>
            <person name="Li X."/>
            <person name="Xing L."/>
            <person name="Huo D."/>
            <person name="Sun M."/>
            <person name="Wang L."/>
            <person name="Mercier A."/>
            <person name="Li F."/>
            <person name="Yang H."/>
            <person name="Xiang J."/>
        </authorList>
    </citation>
    <scope>NUCLEOTIDE SEQUENCE [LARGE SCALE GENOMIC DNA]</scope>
    <source>
        <strain evidence="2">Shaxun</strain>
        <tissue evidence="2">Muscle</tissue>
    </source>
</reference>
<protein>
    <recommendedName>
        <fullName evidence="4">Death domain-containing protein</fullName>
    </recommendedName>
</protein>
<sequence>MEVMGEPDDSKNTKQKLIETIKKNSKDFASILNLNDDHSNNTAGMTSGQQQEDDSTAEEQVRLAFEKWIEKSKLDINVTSKTLIEVLSKSKPYDMHATNLGDKYEKLLSNISGGMECDWELFAITDLNLKESEVYEIITLENTVEAQIRSALDLWSNKNECKQYETLLDIVLNSSVYKDTEHNSCWRKLSGDQGVNTGSADVDDQHIKDTSCKRSQNPDGVFNEMIQSVAVMIGNTGAFHLLQNYTDACDQKEVKENDQHFQEKEFDGGILTKYLIESGRLFDNTESLETFRIRLTESNLYLARNKIDEYMSQQQNKENNDDGFMDQNSSVPKDENVQ</sequence>
<evidence type="ECO:0008006" key="4">
    <source>
        <dbReference type="Google" id="ProtNLM"/>
    </source>
</evidence>
<keyword evidence="3" id="KW-1185">Reference proteome</keyword>
<evidence type="ECO:0000313" key="2">
    <source>
        <dbReference type="EMBL" id="PIK60890.1"/>
    </source>
</evidence>
<gene>
    <name evidence="2" type="ORF">BSL78_02206</name>
</gene>
<organism evidence="2 3">
    <name type="scientific">Stichopus japonicus</name>
    <name type="common">Sea cucumber</name>
    <dbReference type="NCBI Taxonomy" id="307972"/>
    <lineage>
        <taxon>Eukaryota</taxon>
        <taxon>Metazoa</taxon>
        <taxon>Echinodermata</taxon>
        <taxon>Eleutherozoa</taxon>
        <taxon>Echinozoa</taxon>
        <taxon>Holothuroidea</taxon>
        <taxon>Aspidochirotacea</taxon>
        <taxon>Aspidochirotida</taxon>
        <taxon>Stichopodidae</taxon>
        <taxon>Apostichopus</taxon>
    </lineage>
</organism>
<feature type="region of interest" description="Disordered" evidence="1">
    <location>
        <begin position="33"/>
        <end position="57"/>
    </location>
</feature>
<dbReference type="EMBL" id="MRZV01000045">
    <property type="protein sequence ID" value="PIK60890.1"/>
    <property type="molecule type" value="Genomic_DNA"/>
</dbReference>
<feature type="region of interest" description="Disordered" evidence="1">
    <location>
        <begin position="316"/>
        <end position="338"/>
    </location>
</feature>
<comment type="caution">
    <text evidence="2">The sequence shown here is derived from an EMBL/GenBank/DDBJ whole genome shotgun (WGS) entry which is preliminary data.</text>
</comment>
<evidence type="ECO:0000256" key="1">
    <source>
        <dbReference type="SAM" id="MobiDB-lite"/>
    </source>
</evidence>
<feature type="compositionally biased region" description="Polar residues" evidence="1">
    <location>
        <begin position="40"/>
        <end position="50"/>
    </location>
</feature>
<proteinExistence type="predicted"/>
<evidence type="ECO:0000313" key="3">
    <source>
        <dbReference type="Proteomes" id="UP000230750"/>
    </source>
</evidence>
<name>A0A2G8LL52_STIJA</name>